<dbReference type="InterPro" id="IPR030395">
    <property type="entry name" value="GP_PDE_dom"/>
</dbReference>
<gene>
    <name evidence="2" type="ORF">GII14_18580</name>
</gene>
<organism evidence="2 3">
    <name type="scientific">Shewanella chilikensis</name>
    <dbReference type="NCBI Taxonomy" id="558541"/>
    <lineage>
        <taxon>Bacteria</taxon>
        <taxon>Pseudomonadati</taxon>
        <taxon>Pseudomonadota</taxon>
        <taxon>Gammaproteobacteria</taxon>
        <taxon>Alteromonadales</taxon>
        <taxon>Shewanellaceae</taxon>
        <taxon>Shewanella</taxon>
    </lineage>
</organism>
<reference evidence="2 3" key="1">
    <citation type="submission" date="2019-11" db="EMBL/GenBank/DDBJ databases">
        <title>Complete Genome Sequence of Shewanella chilikensis Strain DC57, Isolated from Corroded Seal Rings at a floating production facility in Australia.</title>
        <authorList>
            <person name="Salgar-Chaparro S.J."/>
            <person name="Castillo-Villamizar G.A."/>
            <person name="Poehlein A."/>
            <person name="Daniel R."/>
            <person name="Machuca L."/>
        </authorList>
    </citation>
    <scope>NUCLEOTIDE SEQUENCE [LARGE SCALE GENOMIC DNA]</scope>
    <source>
        <strain evidence="2 3">DC57</strain>
    </source>
</reference>
<feature type="domain" description="GP-PDE" evidence="1">
    <location>
        <begin position="74"/>
        <end position="347"/>
    </location>
</feature>
<dbReference type="PROSITE" id="PS51704">
    <property type="entry name" value="GP_PDE"/>
    <property type="match status" value="1"/>
</dbReference>
<proteinExistence type="predicted"/>
<protein>
    <submittedName>
        <fullName evidence="2">Glycerophosphodiester phosphodiesterase</fullName>
    </submittedName>
</protein>
<dbReference type="EMBL" id="CP045857">
    <property type="protein sequence ID" value="QIJ05958.1"/>
    <property type="molecule type" value="Genomic_DNA"/>
</dbReference>
<dbReference type="InterPro" id="IPR017946">
    <property type="entry name" value="PLC-like_Pdiesterase_TIM-brl"/>
</dbReference>
<dbReference type="Proteomes" id="UP000502117">
    <property type="component" value="Chromosome"/>
</dbReference>
<dbReference type="SUPFAM" id="SSF51695">
    <property type="entry name" value="PLC-like phosphodiesterases"/>
    <property type="match status" value="1"/>
</dbReference>
<dbReference type="Pfam" id="PF03009">
    <property type="entry name" value="GDPD"/>
    <property type="match status" value="1"/>
</dbReference>
<dbReference type="AlphaFoldDB" id="A0A6G7LVY8"/>
<evidence type="ECO:0000313" key="2">
    <source>
        <dbReference type="EMBL" id="QIJ05958.1"/>
    </source>
</evidence>
<dbReference type="GO" id="GO:0008081">
    <property type="term" value="F:phosphoric diester hydrolase activity"/>
    <property type="evidence" value="ECO:0007669"/>
    <property type="project" value="InterPro"/>
</dbReference>
<dbReference type="GO" id="GO:0006629">
    <property type="term" value="P:lipid metabolic process"/>
    <property type="evidence" value="ECO:0007669"/>
    <property type="project" value="InterPro"/>
</dbReference>
<evidence type="ECO:0000313" key="3">
    <source>
        <dbReference type="Proteomes" id="UP000502117"/>
    </source>
</evidence>
<dbReference type="Gene3D" id="3.20.20.190">
    <property type="entry name" value="Phosphatidylinositol (PI) phosphodiesterase"/>
    <property type="match status" value="1"/>
</dbReference>
<name>A0A6G7LVY8_9GAMM</name>
<dbReference type="KEGG" id="schk:GII14_18580"/>
<dbReference type="PANTHER" id="PTHR46211">
    <property type="entry name" value="GLYCEROPHOSPHORYL DIESTER PHOSPHODIESTERASE"/>
    <property type="match status" value="1"/>
</dbReference>
<accession>A0A6G7LVY8</accession>
<dbReference type="PANTHER" id="PTHR46211:SF14">
    <property type="entry name" value="GLYCEROPHOSPHODIESTER PHOSPHODIESTERASE"/>
    <property type="match status" value="1"/>
</dbReference>
<evidence type="ECO:0000259" key="1">
    <source>
        <dbReference type="PROSITE" id="PS51704"/>
    </source>
</evidence>
<sequence>MLIEHQGTPVRLFFVLIFCCFGLLGGCKSTPSAPEPQPVDPQKLALEQAFNARGFTLSALDNINYLGARQCSNLELQAHRGSIRFPENSLEAVIDALDNQFDVIEIDVRLTRDDVWVIHHDGRTGRETGTIDNKRRKIESIRYEKEWGYLRQRDMQTGALTDTVPPNFRQLAQVFSRYAHSGQKLNIEIKSRAGSRDLEMLDYLAFSIIGQGRYFYSSLELENLKKMRQINDAVFLSFIQSPAKASMNKLAADMKRGAGQDPIFLRNQSMLEDIQGYANRRYREKRYDSSAGLNKLKKALKSNFGIALDIRHYRRNAQGFKSLAHNRGIPVASYTINGHDYHEQSLLGLKRSQLPDSVIIDDSLYGFCSRFALPPMLPYQGSTELTRKLATLPKDLDLSKLSLLETYWPNGLYPAVDGKLKSFKTGAVANKGKASESGGGFVPVIMKTQAGPRENQTQVDLTADDAVKIELRRSEQQ</sequence>